<gene>
    <name evidence="7" type="ORF">EGH25_01590</name>
</gene>
<dbReference type="InterPro" id="IPR050474">
    <property type="entry name" value="Hel308_SKI2-like"/>
</dbReference>
<keyword evidence="4" id="KW-0067">ATP-binding</keyword>
<evidence type="ECO:0000313" key="7">
    <source>
        <dbReference type="EMBL" id="MCX2818047.1"/>
    </source>
</evidence>
<dbReference type="PROSITE" id="PS51194">
    <property type="entry name" value="HELICASE_CTER"/>
    <property type="match status" value="1"/>
</dbReference>
<dbReference type="SMART" id="SM00490">
    <property type="entry name" value="HELICc"/>
    <property type="match status" value="1"/>
</dbReference>
<dbReference type="GO" id="GO:0003676">
    <property type="term" value="F:nucleic acid binding"/>
    <property type="evidence" value="ECO:0007669"/>
    <property type="project" value="InterPro"/>
</dbReference>
<dbReference type="GO" id="GO:0005524">
    <property type="term" value="F:ATP binding"/>
    <property type="evidence" value="ECO:0007669"/>
    <property type="project" value="UniProtKB-KW"/>
</dbReference>
<sequence length="657" mass="72015">MRLLVSPDGDGYKVLPSKGGETVFHGRLEVRETSKGPRPAKLRVRRDGDDETRQPDEFIDLARMADGVVYPASADGFGEMAELLDAYDVGLGREEVCRLCLVNGRFTSLWKNDAVLYDGERICVDCARDELRREASFRGVSSATRDRLNDLLRRVGEVDKVVALLEGSLDPELTKFDEMDENVAESVPVEDTPLSDEVRELLEFDSLLPVQAESLGAGLLDGNDLLVASATATGKTLVGEIAGLHNLTEGRGKTLFLVPLVALANQKYDRFDDLYGDRFDVTQRVGSNRISARENRFDPDAGIVVGTYEGVDHSLRTGRDLGDVGTVVIDEVHNMQDDDRGHRLDGLVARLHEAHDAQYVYLSATVGNPEALADALGARPVEYEERPVPIERHLTFAEGTEKGDIVERLVKREYNQKSSKGYRGQTIVFTNSRRRCHELAGSLPSASAYHAGLSGGERKSVERAFGEQEVAAVVTTAALGAGVDFPASQVIFERLAMGIEWLTVGEFEQMLGRAGRPDYHDRGVVYVLAEPDAVYHNSMERTEDEVALDLLKGETEDVVVEYTQEAADEQALANVAFAGDEHRRVSEALLGGFDIDRALGRLRDAGLVRGDEITRLGHVSASRFLSLEQATTVIESVEAGDDPLDTVAELELLDANE</sequence>
<accession>A0A9Q4GFX4</accession>
<dbReference type="PANTHER" id="PTHR47961:SF1">
    <property type="entry name" value="ATP-DEPENDENT HELICASE MJ1401-RELATED"/>
    <property type="match status" value="1"/>
</dbReference>
<evidence type="ECO:0000256" key="4">
    <source>
        <dbReference type="ARBA" id="ARBA00022840"/>
    </source>
</evidence>
<dbReference type="Pfam" id="PF00271">
    <property type="entry name" value="Helicase_C"/>
    <property type="match status" value="1"/>
</dbReference>
<proteinExistence type="predicted"/>
<dbReference type="InterPro" id="IPR001650">
    <property type="entry name" value="Helicase_C-like"/>
</dbReference>
<dbReference type="CDD" id="cd18795">
    <property type="entry name" value="SF2_C_Ski2"/>
    <property type="match status" value="1"/>
</dbReference>
<dbReference type="AlphaFoldDB" id="A0A9Q4GFX4"/>
<dbReference type="InterPro" id="IPR011545">
    <property type="entry name" value="DEAD/DEAH_box_helicase_dom"/>
</dbReference>
<evidence type="ECO:0000256" key="2">
    <source>
        <dbReference type="ARBA" id="ARBA00022801"/>
    </source>
</evidence>
<dbReference type="InterPro" id="IPR014001">
    <property type="entry name" value="Helicase_ATP-bd"/>
</dbReference>
<dbReference type="PROSITE" id="PS51192">
    <property type="entry name" value="HELICASE_ATP_BIND_1"/>
    <property type="match status" value="1"/>
</dbReference>
<dbReference type="RefSeq" id="WP_266085658.1">
    <property type="nucleotide sequence ID" value="NZ_RKLV01000001.1"/>
</dbReference>
<comment type="caution">
    <text evidence="7">The sequence shown here is derived from an EMBL/GenBank/DDBJ whole genome shotgun (WGS) entry which is preliminary data.</text>
</comment>
<evidence type="ECO:0000256" key="3">
    <source>
        <dbReference type="ARBA" id="ARBA00022806"/>
    </source>
</evidence>
<feature type="domain" description="Helicase C-terminal" evidence="6">
    <location>
        <begin position="405"/>
        <end position="559"/>
    </location>
</feature>
<dbReference type="GO" id="GO:0004386">
    <property type="term" value="F:helicase activity"/>
    <property type="evidence" value="ECO:0007669"/>
    <property type="project" value="UniProtKB-KW"/>
</dbReference>
<dbReference type="Pfam" id="PF00270">
    <property type="entry name" value="DEAD"/>
    <property type="match status" value="1"/>
</dbReference>
<evidence type="ECO:0000313" key="8">
    <source>
        <dbReference type="Proteomes" id="UP001149411"/>
    </source>
</evidence>
<dbReference type="Proteomes" id="UP001149411">
    <property type="component" value="Unassembled WGS sequence"/>
</dbReference>
<dbReference type="SMART" id="SM00487">
    <property type="entry name" value="DEXDc"/>
    <property type="match status" value="1"/>
</dbReference>
<organism evidence="7 8">
    <name type="scientific">Halorutilus salinus</name>
    <dbReference type="NCBI Taxonomy" id="2487751"/>
    <lineage>
        <taxon>Archaea</taxon>
        <taxon>Methanobacteriati</taxon>
        <taxon>Methanobacteriota</taxon>
        <taxon>Stenosarchaea group</taxon>
        <taxon>Halobacteria</taxon>
        <taxon>Halorutilales</taxon>
        <taxon>Halorutilaceae</taxon>
        <taxon>Halorutilus</taxon>
    </lineage>
</organism>
<keyword evidence="1" id="KW-0547">Nucleotide-binding</keyword>
<dbReference type="Gene3D" id="3.40.50.300">
    <property type="entry name" value="P-loop containing nucleotide triphosphate hydrolases"/>
    <property type="match status" value="2"/>
</dbReference>
<dbReference type="EMBL" id="RKLV01000001">
    <property type="protein sequence ID" value="MCX2818047.1"/>
    <property type="molecule type" value="Genomic_DNA"/>
</dbReference>
<dbReference type="SUPFAM" id="SSF52540">
    <property type="entry name" value="P-loop containing nucleoside triphosphate hydrolases"/>
    <property type="match status" value="1"/>
</dbReference>
<name>A0A9Q4GFX4_9EURY</name>
<protein>
    <submittedName>
        <fullName evidence="7">DEAD/DEAH box helicase</fullName>
    </submittedName>
</protein>
<evidence type="ECO:0000259" key="6">
    <source>
        <dbReference type="PROSITE" id="PS51194"/>
    </source>
</evidence>
<dbReference type="GO" id="GO:0016787">
    <property type="term" value="F:hydrolase activity"/>
    <property type="evidence" value="ECO:0007669"/>
    <property type="project" value="UniProtKB-KW"/>
</dbReference>
<dbReference type="PANTHER" id="PTHR47961">
    <property type="entry name" value="DNA POLYMERASE THETA, PUTATIVE (AFU_ORTHOLOGUE AFUA_1G05260)-RELATED"/>
    <property type="match status" value="1"/>
</dbReference>
<evidence type="ECO:0000259" key="5">
    <source>
        <dbReference type="PROSITE" id="PS51192"/>
    </source>
</evidence>
<dbReference type="GO" id="GO:0140097">
    <property type="term" value="F:catalytic activity, acting on DNA"/>
    <property type="evidence" value="ECO:0007669"/>
    <property type="project" value="UniProtKB-ARBA"/>
</dbReference>
<feature type="domain" description="Helicase ATP-binding" evidence="5">
    <location>
        <begin position="216"/>
        <end position="384"/>
    </location>
</feature>
<keyword evidence="8" id="KW-1185">Reference proteome</keyword>
<keyword evidence="3 7" id="KW-0347">Helicase</keyword>
<keyword evidence="2" id="KW-0378">Hydrolase</keyword>
<dbReference type="InterPro" id="IPR027417">
    <property type="entry name" value="P-loop_NTPase"/>
</dbReference>
<evidence type="ECO:0000256" key="1">
    <source>
        <dbReference type="ARBA" id="ARBA00022741"/>
    </source>
</evidence>
<reference evidence="7" key="1">
    <citation type="submission" date="2022-09" db="EMBL/GenBank/DDBJ databases">
        <title>Haloadaptaus new haloarchaeum isolated from saline soil.</title>
        <authorList>
            <person name="Duran-Viseras A."/>
            <person name="Sanchez-Porro C."/>
            <person name="Ventosa A."/>
        </authorList>
    </citation>
    <scope>NUCLEOTIDE SEQUENCE</scope>
    <source>
        <strain evidence="7">F3-133</strain>
    </source>
</reference>